<keyword evidence="7 8" id="KW-0472">Membrane</keyword>
<evidence type="ECO:0000259" key="9">
    <source>
        <dbReference type="PROSITE" id="PS50893"/>
    </source>
</evidence>
<evidence type="ECO:0000313" key="10">
    <source>
        <dbReference type="EMBL" id="ADL34856.1"/>
    </source>
</evidence>
<sequence>MQLYFGEGINIIAFLMTTIGYLLIFGKCGVKRYWALIPVAREYHLGVCADKEEEGKQYSILVAIMDVISIAYLWLDDTDIRAIVILLVFLFAFAIAKYIYLARIYNGLAGVFGKSKKWVAPLVFFEAIMILYWGISPKFMPKKKVDDLTLAKQAKTLGTDIESIKDGLTVNITERAVIDFFKKKVLLKDIHMCIPKGHMVLLLGGSGAGKTTYLNAITGYEKADASIKLGDNDIYEDYAGMMYDIGFVPQQDLMRGNDTVALTLSDAATLRLPASVPFAERNKRINEVLEQFGLTAVKNNLVEKLSGGQRKRLSIAMEFISDPSLFILDEPDSGLDGVVARSLFEKLRAIADEGKIVVVITHTPDRVIDLFDDVIVLAKDSARTGRLAYYGQVKEAYEFFGKSSMEEILLSINQKEEGGEGRADEFVEKYADYLREMVG</sequence>
<dbReference type="SUPFAM" id="SSF52540">
    <property type="entry name" value="P-loop containing nucleoside triphosphate hydrolases"/>
    <property type="match status" value="1"/>
</dbReference>
<feature type="transmembrane region" description="Helical" evidence="8">
    <location>
        <begin position="118"/>
        <end position="135"/>
    </location>
</feature>
<dbReference type="InterPro" id="IPR003439">
    <property type="entry name" value="ABC_transporter-like_ATP-bd"/>
</dbReference>
<name>E0RVK7_BUTPB</name>
<proteinExistence type="predicted"/>
<dbReference type="KEGG" id="bpb:bpr_I2123"/>
<reference evidence="10 11" key="1">
    <citation type="journal article" date="2010" name="PLoS ONE">
        <title>The glycobiome of the rumen bacterium Butyrivibrio proteoclasticus B316(T) highlights adaptation to a polysaccharide-rich environment.</title>
        <authorList>
            <person name="Kelly W.J."/>
            <person name="Leahy S.C."/>
            <person name="Altermann E."/>
            <person name="Yeoman C.J."/>
            <person name="Dunne J.C."/>
            <person name="Kong Z."/>
            <person name="Pacheco D.M."/>
            <person name="Li D."/>
            <person name="Noel S.J."/>
            <person name="Moon C.D."/>
            <person name="Cookson A.L."/>
            <person name="Attwood G.T."/>
        </authorList>
    </citation>
    <scope>NUCLEOTIDE SEQUENCE [LARGE SCALE GENOMIC DNA]</scope>
    <source>
        <strain evidence="11">ATCC 51982 / DSM 14932 / B316</strain>
    </source>
</reference>
<keyword evidence="3 8" id="KW-0812">Transmembrane</keyword>
<feature type="transmembrane region" description="Helical" evidence="8">
    <location>
        <begin position="81"/>
        <end position="106"/>
    </location>
</feature>
<dbReference type="STRING" id="515622.bpr_I2123"/>
<keyword evidence="6 8" id="KW-1133">Transmembrane helix</keyword>
<keyword evidence="4" id="KW-0547">Nucleotide-binding</keyword>
<evidence type="ECO:0000256" key="5">
    <source>
        <dbReference type="ARBA" id="ARBA00022840"/>
    </source>
</evidence>
<feature type="domain" description="ABC transporter" evidence="9">
    <location>
        <begin position="172"/>
        <end position="404"/>
    </location>
</feature>
<keyword evidence="11" id="KW-1185">Reference proteome</keyword>
<dbReference type="PROSITE" id="PS00211">
    <property type="entry name" value="ABC_TRANSPORTER_1"/>
    <property type="match status" value="1"/>
</dbReference>
<dbReference type="InterPro" id="IPR050352">
    <property type="entry name" value="ABCG_transporters"/>
</dbReference>
<accession>E0RVK7</accession>
<dbReference type="GO" id="GO:0042626">
    <property type="term" value="F:ATPase-coupled transmembrane transporter activity"/>
    <property type="evidence" value="ECO:0007669"/>
    <property type="project" value="TreeGrafter"/>
</dbReference>
<feature type="transmembrane region" description="Helical" evidence="8">
    <location>
        <begin position="6"/>
        <end position="24"/>
    </location>
</feature>
<dbReference type="RefSeq" id="WP_013281510.1">
    <property type="nucleotide sequence ID" value="NC_014387.1"/>
</dbReference>
<organism evidence="10 11">
    <name type="scientific">Butyrivibrio proteoclasticus (strain ATCC 51982 / DSM 14932 / B316)</name>
    <name type="common">Clostridium proteoclasticum</name>
    <dbReference type="NCBI Taxonomy" id="515622"/>
    <lineage>
        <taxon>Bacteria</taxon>
        <taxon>Bacillati</taxon>
        <taxon>Bacillota</taxon>
        <taxon>Clostridia</taxon>
        <taxon>Lachnospirales</taxon>
        <taxon>Lachnospiraceae</taxon>
        <taxon>Butyrivibrio</taxon>
    </lineage>
</organism>
<dbReference type="Proteomes" id="UP000001299">
    <property type="component" value="Chromosome 1"/>
</dbReference>
<protein>
    <submittedName>
        <fullName evidence="10">ABC transporter ATP-binding protein</fullName>
    </submittedName>
</protein>
<dbReference type="InterPro" id="IPR027417">
    <property type="entry name" value="P-loop_NTPase"/>
</dbReference>
<gene>
    <name evidence="10" type="ordered locus">bpr_I2123</name>
</gene>
<dbReference type="GO" id="GO:0005524">
    <property type="term" value="F:ATP binding"/>
    <property type="evidence" value="ECO:0007669"/>
    <property type="project" value="UniProtKB-KW"/>
</dbReference>
<dbReference type="GO" id="GO:0016887">
    <property type="term" value="F:ATP hydrolysis activity"/>
    <property type="evidence" value="ECO:0007669"/>
    <property type="project" value="InterPro"/>
</dbReference>
<dbReference type="EMBL" id="CP001810">
    <property type="protein sequence ID" value="ADL34856.1"/>
    <property type="molecule type" value="Genomic_DNA"/>
</dbReference>
<evidence type="ECO:0000313" key="11">
    <source>
        <dbReference type="Proteomes" id="UP000001299"/>
    </source>
</evidence>
<keyword evidence="2" id="KW-0813">Transport</keyword>
<dbReference type="AlphaFoldDB" id="E0RVK7"/>
<dbReference type="eggNOG" id="COG1131">
    <property type="taxonomic scope" value="Bacteria"/>
</dbReference>
<dbReference type="Pfam" id="PF00005">
    <property type="entry name" value="ABC_tran"/>
    <property type="match status" value="1"/>
</dbReference>
<dbReference type="PROSITE" id="PS50893">
    <property type="entry name" value="ABC_TRANSPORTER_2"/>
    <property type="match status" value="1"/>
</dbReference>
<feature type="transmembrane region" description="Helical" evidence="8">
    <location>
        <begin position="58"/>
        <end position="75"/>
    </location>
</feature>
<evidence type="ECO:0000256" key="8">
    <source>
        <dbReference type="SAM" id="Phobius"/>
    </source>
</evidence>
<evidence type="ECO:0000256" key="6">
    <source>
        <dbReference type="ARBA" id="ARBA00022989"/>
    </source>
</evidence>
<dbReference type="SMART" id="SM00382">
    <property type="entry name" value="AAA"/>
    <property type="match status" value="1"/>
</dbReference>
<evidence type="ECO:0000256" key="1">
    <source>
        <dbReference type="ARBA" id="ARBA00004141"/>
    </source>
</evidence>
<evidence type="ECO:0000256" key="7">
    <source>
        <dbReference type="ARBA" id="ARBA00023136"/>
    </source>
</evidence>
<evidence type="ECO:0000256" key="3">
    <source>
        <dbReference type="ARBA" id="ARBA00022692"/>
    </source>
</evidence>
<evidence type="ECO:0000256" key="2">
    <source>
        <dbReference type="ARBA" id="ARBA00022448"/>
    </source>
</evidence>
<dbReference type="InterPro" id="IPR017871">
    <property type="entry name" value="ABC_transporter-like_CS"/>
</dbReference>
<dbReference type="PANTHER" id="PTHR48041:SF139">
    <property type="entry name" value="PROTEIN SCARLET"/>
    <property type="match status" value="1"/>
</dbReference>
<dbReference type="Gene3D" id="3.40.50.300">
    <property type="entry name" value="P-loop containing nucleotide triphosphate hydrolases"/>
    <property type="match status" value="1"/>
</dbReference>
<keyword evidence="5 10" id="KW-0067">ATP-binding</keyword>
<dbReference type="PANTHER" id="PTHR48041">
    <property type="entry name" value="ABC TRANSPORTER G FAMILY MEMBER 28"/>
    <property type="match status" value="1"/>
</dbReference>
<dbReference type="GO" id="GO:0016020">
    <property type="term" value="C:membrane"/>
    <property type="evidence" value="ECO:0007669"/>
    <property type="project" value="UniProtKB-SubCell"/>
</dbReference>
<evidence type="ECO:0000256" key="4">
    <source>
        <dbReference type="ARBA" id="ARBA00022741"/>
    </source>
</evidence>
<dbReference type="InterPro" id="IPR003593">
    <property type="entry name" value="AAA+_ATPase"/>
</dbReference>
<comment type="subcellular location">
    <subcellularLocation>
        <location evidence="1">Membrane</location>
        <topology evidence="1">Multi-pass membrane protein</topology>
    </subcellularLocation>
</comment>
<dbReference type="HOGENOM" id="CLU_623593_0_0_9"/>